<keyword evidence="2 6" id="KW-0378">Hydrolase</keyword>
<name>A0A1D6FTM8_MAIZE</name>
<feature type="region of interest" description="Disordered" evidence="5">
    <location>
        <begin position="56"/>
        <end position="81"/>
    </location>
</feature>
<dbReference type="Pfam" id="PF01981">
    <property type="entry name" value="PTH2"/>
    <property type="match status" value="1"/>
</dbReference>
<accession>A0A1D6FTM8</accession>
<reference evidence="6" key="1">
    <citation type="submission" date="2015-12" db="EMBL/GenBank/DDBJ databases">
        <title>Update maize B73 reference genome by single molecule sequencing technologies.</title>
        <authorList>
            <consortium name="Maize Genome Sequencing Project"/>
            <person name="Ware D."/>
        </authorList>
    </citation>
    <scope>NUCLEOTIDE SEQUENCE</scope>
    <source>
        <tissue evidence="6">Seedling</tissue>
    </source>
</reference>
<comment type="similarity">
    <text evidence="3">Belongs to the PTH2 family.</text>
</comment>
<evidence type="ECO:0000256" key="5">
    <source>
        <dbReference type="SAM" id="MobiDB-lite"/>
    </source>
</evidence>
<gene>
    <name evidence="6" type="ORF">ZEAMMB73_Zm00001d010784</name>
</gene>
<dbReference type="EC" id="3.1.1.29" evidence="1"/>
<feature type="region of interest" description="Disordered" evidence="5">
    <location>
        <begin position="1"/>
        <end position="22"/>
    </location>
</feature>
<evidence type="ECO:0000256" key="4">
    <source>
        <dbReference type="ARBA" id="ARBA00048707"/>
    </source>
</evidence>
<dbReference type="PANTHER" id="PTHR12649:SF11">
    <property type="entry name" value="PEPTIDYL-TRNA HYDROLASE 2, MITOCHONDRIAL"/>
    <property type="match status" value="1"/>
</dbReference>
<organism evidence="6">
    <name type="scientific">Zea mays</name>
    <name type="common">Maize</name>
    <dbReference type="NCBI Taxonomy" id="4577"/>
    <lineage>
        <taxon>Eukaryota</taxon>
        <taxon>Viridiplantae</taxon>
        <taxon>Streptophyta</taxon>
        <taxon>Embryophyta</taxon>
        <taxon>Tracheophyta</taxon>
        <taxon>Spermatophyta</taxon>
        <taxon>Magnoliopsida</taxon>
        <taxon>Liliopsida</taxon>
        <taxon>Poales</taxon>
        <taxon>Poaceae</taxon>
        <taxon>PACMAD clade</taxon>
        <taxon>Panicoideae</taxon>
        <taxon>Andropogonodae</taxon>
        <taxon>Andropogoneae</taxon>
        <taxon>Tripsacinae</taxon>
        <taxon>Zea</taxon>
    </lineage>
</organism>
<dbReference type="PANTHER" id="PTHR12649">
    <property type="entry name" value="PEPTIDYL-TRNA HYDROLASE 2"/>
    <property type="match status" value="1"/>
</dbReference>
<evidence type="ECO:0000256" key="2">
    <source>
        <dbReference type="ARBA" id="ARBA00022801"/>
    </source>
</evidence>
<evidence type="ECO:0000313" key="6">
    <source>
        <dbReference type="EMBL" id="AQK94880.1"/>
    </source>
</evidence>
<feature type="compositionally biased region" description="Low complexity" evidence="5">
    <location>
        <begin position="65"/>
        <end position="77"/>
    </location>
</feature>
<dbReference type="SUPFAM" id="SSF102462">
    <property type="entry name" value="Peptidyl-tRNA hydrolase II"/>
    <property type="match status" value="1"/>
</dbReference>
<dbReference type="Gene3D" id="3.40.1490.10">
    <property type="entry name" value="Bit1"/>
    <property type="match status" value="1"/>
</dbReference>
<comment type="catalytic activity">
    <reaction evidence="4">
        <text>an N-acyl-L-alpha-aminoacyl-tRNA + H2O = an N-acyl-L-amino acid + a tRNA + H(+)</text>
        <dbReference type="Rhea" id="RHEA:54448"/>
        <dbReference type="Rhea" id="RHEA-COMP:10123"/>
        <dbReference type="Rhea" id="RHEA-COMP:13883"/>
        <dbReference type="ChEBI" id="CHEBI:15377"/>
        <dbReference type="ChEBI" id="CHEBI:15378"/>
        <dbReference type="ChEBI" id="CHEBI:59874"/>
        <dbReference type="ChEBI" id="CHEBI:78442"/>
        <dbReference type="ChEBI" id="CHEBI:138191"/>
        <dbReference type="EC" id="3.1.1.29"/>
    </reaction>
</comment>
<dbReference type="InterPro" id="IPR023476">
    <property type="entry name" value="Pep_tRNA_hydro_II_dom_sf"/>
</dbReference>
<dbReference type="InterPro" id="IPR002833">
    <property type="entry name" value="PTH2"/>
</dbReference>
<dbReference type="EMBL" id="CM000784">
    <property type="protein sequence ID" value="AQK94880.1"/>
    <property type="molecule type" value="Genomic_DNA"/>
</dbReference>
<evidence type="ECO:0000256" key="1">
    <source>
        <dbReference type="ARBA" id="ARBA00013260"/>
    </source>
</evidence>
<evidence type="ECO:0000256" key="3">
    <source>
        <dbReference type="ARBA" id="ARBA00038050"/>
    </source>
</evidence>
<dbReference type="AlphaFoldDB" id="A0A1D6FTM8"/>
<proteinExistence type="inferred from homology"/>
<dbReference type="GO" id="GO:0004045">
    <property type="term" value="F:peptidyl-tRNA hydrolase activity"/>
    <property type="evidence" value="ECO:0007669"/>
    <property type="project" value="UniProtKB-EC"/>
</dbReference>
<sequence>MAPPPRRNPPHQNPTRRKGEEPWLAASLRPANFLPGLAIGFLLGLLLDLSSSWRPKSSPAPAPAAAPARASSSKRASGTSFASGGEELKMVLVVRQDLKMGAGKIASQCARKFISKGKLAVGSMQRLACTQNCCQGVNAVCTVSSLAIGVYLDNGSNLDKLRLF</sequence>
<protein>
    <recommendedName>
        <fullName evidence="1">peptidyl-tRNA hydrolase</fullName>
        <ecNumber evidence="1">3.1.1.29</ecNumber>
    </recommendedName>
</protein>